<dbReference type="Proteomes" id="UP000728032">
    <property type="component" value="Unassembled WGS sequence"/>
</dbReference>
<keyword evidence="7" id="KW-0333">Golgi apparatus</keyword>
<accession>A0A7R9M5K9</accession>
<dbReference type="InterPro" id="IPR027417">
    <property type="entry name" value="P-loop_NTPase"/>
</dbReference>
<evidence type="ECO:0000256" key="6">
    <source>
        <dbReference type="ARBA" id="ARBA00022989"/>
    </source>
</evidence>
<evidence type="ECO:0000256" key="10">
    <source>
        <dbReference type="SAM" id="MobiDB-lite"/>
    </source>
</evidence>
<dbReference type="SUPFAM" id="SSF52540">
    <property type="entry name" value="P-loop containing nucleoside triphosphate hydrolases"/>
    <property type="match status" value="1"/>
</dbReference>
<keyword evidence="13" id="KW-1185">Reference proteome</keyword>
<dbReference type="PANTHER" id="PTHR14647">
    <property type="entry name" value="GALACTOSE-3-O-SULFOTRANSFERASE"/>
    <property type="match status" value="1"/>
</dbReference>
<evidence type="ECO:0000256" key="5">
    <source>
        <dbReference type="ARBA" id="ARBA00022968"/>
    </source>
</evidence>
<keyword evidence="3" id="KW-0808">Transferase</keyword>
<feature type="region of interest" description="Disordered" evidence="10">
    <location>
        <begin position="100"/>
        <end position="124"/>
    </location>
</feature>
<gene>
    <name evidence="12" type="ORF">ONB1V03_LOCUS9500</name>
</gene>
<proteinExistence type="inferred from homology"/>
<comment type="subcellular location">
    <subcellularLocation>
        <location evidence="1">Golgi apparatus membrane</location>
        <topology evidence="1">Single-pass type II membrane protein</topology>
    </subcellularLocation>
</comment>
<evidence type="ECO:0000256" key="1">
    <source>
        <dbReference type="ARBA" id="ARBA00004323"/>
    </source>
</evidence>
<dbReference type="EMBL" id="CAJPVJ010005988">
    <property type="protein sequence ID" value="CAG2170028.1"/>
    <property type="molecule type" value="Genomic_DNA"/>
</dbReference>
<keyword evidence="8 11" id="KW-0472">Membrane</keyword>
<dbReference type="AlphaFoldDB" id="A0A7R9M5K9"/>
<evidence type="ECO:0000256" key="11">
    <source>
        <dbReference type="SAM" id="Phobius"/>
    </source>
</evidence>
<keyword evidence="9" id="KW-0325">Glycoprotein</keyword>
<name>A0A7R9M5K9_9ACAR</name>
<evidence type="ECO:0008006" key="14">
    <source>
        <dbReference type="Google" id="ProtNLM"/>
    </source>
</evidence>
<dbReference type="PANTHER" id="PTHR14647:SF87">
    <property type="entry name" value="PUTATIVE-RELATED"/>
    <property type="match status" value="1"/>
</dbReference>
<feature type="transmembrane region" description="Helical" evidence="11">
    <location>
        <begin position="20"/>
        <end position="37"/>
    </location>
</feature>
<sequence>MSRWTTRKCFRHLLTMNRKLSYLATLFIALFLIVAYLQQNKITEYSRYNWLQSGNRELLSLHNGIANYKQTPNSTQLTPKIDRLDVKVIDNNVDERKAEKVWTTSTSVSEPTAPTPTPTGTGSGSPVCSAKYNIVFLKTHKCASSTIQNIFMRNGFTHNKVFVLPAKANYLGHPMPFTRDLVPDPKQFAHEYNILTHHSRLNYQSMRSLMPNGTLFITIVRDPVDLFESMFHYYRLDKFWNITFDVFANQSVRIPDKLRTNRYIGKIGINQMMFDLGMNITDFTKPYTLKKYIDSLDSIFDLVMVSERMDESLVLLKHLLCWSTDDIIAFK</sequence>
<evidence type="ECO:0000256" key="9">
    <source>
        <dbReference type="ARBA" id="ARBA00023180"/>
    </source>
</evidence>
<evidence type="ECO:0000256" key="2">
    <source>
        <dbReference type="ARBA" id="ARBA00008124"/>
    </source>
</evidence>
<protein>
    <recommendedName>
        <fullName evidence="14">Galactosylceramide sulfotransferase</fullName>
    </recommendedName>
</protein>
<evidence type="ECO:0000256" key="7">
    <source>
        <dbReference type="ARBA" id="ARBA00023034"/>
    </source>
</evidence>
<dbReference type="OrthoDB" id="514299at2759"/>
<keyword evidence="5" id="KW-0735">Signal-anchor</keyword>
<dbReference type="GO" id="GO:0001733">
    <property type="term" value="F:galactosylceramide sulfotransferase activity"/>
    <property type="evidence" value="ECO:0007669"/>
    <property type="project" value="InterPro"/>
</dbReference>
<feature type="compositionally biased region" description="Low complexity" evidence="10">
    <location>
        <begin position="103"/>
        <end position="124"/>
    </location>
</feature>
<reference evidence="12" key="1">
    <citation type="submission" date="2020-11" db="EMBL/GenBank/DDBJ databases">
        <authorList>
            <person name="Tran Van P."/>
        </authorList>
    </citation>
    <scope>NUCLEOTIDE SEQUENCE</scope>
</reference>
<dbReference type="EMBL" id="OC920813">
    <property type="protein sequence ID" value="CAD7652841.1"/>
    <property type="molecule type" value="Genomic_DNA"/>
</dbReference>
<dbReference type="GO" id="GO:0009247">
    <property type="term" value="P:glycolipid biosynthetic process"/>
    <property type="evidence" value="ECO:0007669"/>
    <property type="project" value="InterPro"/>
</dbReference>
<evidence type="ECO:0000256" key="8">
    <source>
        <dbReference type="ARBA" id="ARBA00023136"/>
    </source>
</evidence>
<feature type="non-terminal residue" evidence="12">
    <location>
        <position position="1"/>
    </location>
</feature>
<keyword evidence="6 11" id="KW-1133">Transmembrane helix</keyword>
<dbReference type="GO" id="GO:0000139">
    <property type="term" value="C:Golgi membrane"/>
    <property type="evidence" value="ECO:0007669"/>
    <property type="project" value="UniProtKB-SubCell"/>
</dbReference>
<evidence type="ECO:0000313" key="13">
    <source>
        <dbReference type="Proteomes" id="UP000728032"/>
    </source>
</evidence>
<keyword evidence="4 11" id="KW-0812">Transmembrane</keyword>
<evidence type="ECO:0000313" key="12">
    <source>
        <dbReference type="EMBL" id="CAD7652841.1"/>
    </source>
</evidence>
<dbReference type="Pfam" id="PF06990">
    <property type="entry name" value="Gal-3-0_sulfotr"/>
    <property type="match status" value="1"/>
</dbReference>
<organism evidence="12">
    <name type="scientific">Oppiella nova</name>
    <dbReference type="NCBI Taxonomy" id="334625"/>
    <lineage>
        <taxon>Eukaryota</taxon>
        <taxon>Metazoa</taxon>
        <taxon>Ecdysozoa</taxon>
        <taxon>Arthropoda</taxon>
        <taxon>Chelicerata</taxon>
        <taxon>Arachnida</taxon>
        <taxon>Acari</taxon>
        <taxon>Acariformes</taxon>
        <taxon>Sarcoptiformes</taxon>
        <taxon>Oribatida</taxon>
        <taxon>Brachypylina</taxon>
        <taxon>Oppioidea</taxon>
        <taxon>Oppiidae</taxon>
        <taxon>Oppiella</taxon>
    </lineage>
</organism>
<evidence type="ECO:0000256" key="3">
    <source>
        <dbReference type="ARBA" id="ARBA00022679"/>
    </source>
</evidence>
<evidence type="ECO:0000256" key="4">
    <source>
        <dbReference type="ARBA" id="ARBA00022692"/>
    </source>
</evidence>
<dbReference type="Gene3D" id="3.40.50.300">
    <property type="entry name" value="P-loop containing nucleotide triphosphate hydrolases"/>
    <property type="match status" value="1"/>
</dbReference>
<dbReference type="InterPro" id="IPR009729">
    <property type="entry name" value="Gal-3-0_sulfotransfrase"/>
</dbReference>
<comment type="similarity">
    <text evidence="2">Belongs to the galactose-3-O-sulfotransferase family.</text>
</comment>